<keyword evidence="4" id="KW-0410">Iron transport</keyword>
<feature type="region of interest" description="Disordered" evidence="15">
    <location>
        <begin position="220"/>
        <end position="241"/>
    </location>
</feature>
<evidence type="ECO:0000256" key="12">
    <source>
        <dbReference type="PROSITE-ProRule" id="PRU01360"/>
    </source>
</evidence>
<evidence type="ECO:0000256" key="14">
    <source>
        <dbReference type="RuleBase" id="RU003357"/>
    </source>
</evidence>
<evidence type="ECO:0000256" key="13">
    <source>
        <dbReference type="PROSITE-ProRule" id="PRU10144"/>
    </source>
</evidence>
<keyword evidence="9 14" id="KW-0798">TonB box</keyword>
<reference evidence="19" key="1">
    <citation type="journal article" date="2019" name="Int. J. Syst. Evol. Microbiol.">
        <title>The Global Catalogue of Microorganisms (GCM) 10K type strain sequencing project: providing services to taxonomists for standard genome sequencing and annotation.</title>
        <authorList>
            <consortium name="The Broad Institute Genomics Platform"/>
            <consortium name="The Broad Institute Genome Sequencing Center for Infectious Disease"/>
            <person name="Wu L."/>
            <person name="Ma J."/>
        </authorList>
    </citation>
    <scope>NUCLEOTIDE SEQUENCE [LARGE SCALE GENOMIC DNA]</scope>
    <source>
        <strain evidence="19">CGMCC 1.10759</strain>
    </source>
</reference>
<accession>A0ABV8T466</accession>
<dbReference type="InterPro" id="IPR010917">
    <property type="entry name" value="TonB_rcpt_CS"/>
</dbReference>
<comment type="caution">
    <text evidence="18">The sequence shown here is derived from an EMBL/GenBank/DDBJ whole genome shotgun (WGS) entry which is preliminary data.</text>
</comment>
<evidence type="ECO:0000256" key="6">
    <source>
        <dbReference type="ARBA" id="ARBA00022729"/>
    </source>
</evidence>
<keyword evidence="10 12" id="KW-0472">Membrane</keyword>
<keyword evidence="7" id="KW-0408">Iron</keyword>
<evidence type="ECO:0000256" key="1">
    <source>
        <dbReference type="ARBA" id="ARBA00004571"/>
    </source>
</evidence>
<evidence type="ECO:0000256" key="3">
    <source>
        <dbReference type="ARBA" id="ARBA00022452"/>
    </source>
</evidence>
<keyword evidence="5 12" id="KW-0812">Transmembrane</keyword>
<keyword evidence="8" id="KW-0406">Ion transport</keyword>
<feature type="domain" description="TonB-dependent receptor plug" evidence="17">
    <location>
        <begin position="55"/>
        <end position="167"/>
    </location>
</feature>
<keyword evidence="3 12" id="KW-1134">Transmembrane beta strand</keyword>
<dbReference type="InterPro" id="IPR000531">
    <property type="entry name" value="Beta-barrel_TonB"/>
</dbReference>
<evidence type="ECO:0000313" key="19">
    <source>
        <dbReference type="Proteomes" id="UP001595904"/>
    </source>
</evidence>
<dbReference type="RefSeq" id="WP_380606071.1">
    <property type="nucleotide sequence ID" value="NZ_JBHSDU010000015.1"/>
</dbReference>
<protein>
    <submittedName>
        <fullName evidence="18">TonB-dependent receptor</fullName>
    </submittedName>
</protein>
<evidence type="ECO:0000256" key="7">
    <source>
        <dbReference type="ARBA" id="ARBA00023004"/>
    </source>
</evidence>
<feature type="domain" description="TonB-dependent receptor-like beta-barrel" evidence="16">
    <location>
        <begin position="306"/>
        <end position="762"/>
    </location>
</feature>
<evidence type="ECO:0000256" key="4">
    <source>
        <dbReference type="ARBA" id="ARBA00022496"/>
    </source>
</evidence>
<evidence type="ECO:0000259" key="17">
    <source>
        <dbReference type="Pfam" id="PF07715"/>
    </source>
</evidence>
<sequence length="798" mass="86031">MMTFSTVGRRAVHGWLAVACVPVAMGCGGSVWAQDVSDTVLEELTVTARKREENVQTTPLSVSAFGERALQERNIQSAADVTGYVPNVQFDSVASESGGGAATQIAIRGIGQTDYVLTVEPGVGIYLDGVYVGKSIGSLLDTVDIERLEVLRGPQGTLFGKNTLGGAIQLVSRRPSTEPEFYSEVVTGAFDRFDVKTGLSSPINDSLRLRFTGSYQSRDGHVKRVSPVTGRDTGKRQGNKDQLSGRLVAEIDLMDNLLATVAIDGSRIDEEAAGAVVLKADENGGFSSLYNAGVPGGVCLPSAGAARFNNPLCYNSQYDRSLSSRETTNNNDAANFSEANIWGTSLTLDWTLDAFSVRSISAYRRVSVDIMQELTGSAYYVDTIGQSIGTKQLSQELQLTGDLLDDRLHLVAGAYYLHEEGEQRFPVDITLVQFLSGGAIENDSYAAFSQVTYDLTDQLSLTGGLRYTHEVREFNPGLQALQGYNGGSSTRIPGFVNLVAGAFGAPGTPLFPAGWYERTSDSTTPMASLNYVFANDAMAYVSYAKGFKGGGFTMRYFPPVLPAAGTDPDDIVSYAGPETAVTYEVGLKSEWFQRRLRLNVAAFQTDYDDIQVTYNIDPDGAGPIGNFVPVLSNAASAEIRGLEIEASLAATDWLRVDSSVGYVDAEYTYFSPLARANYPGIESAELPNTPEWTANIGGTVTFMDNVAGRLALRADYSYRSEQFKEFTNSPILKQDAYGVLNAALTYVTPGGQWQASLGGTNLTDEAYMVNGVANPGTGFFQAAVSRPREWYLSLRYGF</sequence>
<evidence type="ECO:0000313" key="18">
    <source>
        <dbReference type="EMBL" id="MFC4314689.1"/>
    </source>
</evidence>
<evidence type="ECO:0000256" key="10">
    <source>
        <dbReference type="ARBA" id="ARBA00023136"/>
    </source>
</evidence>
<evidence type="ECO:0000256" key="5">
    <source>
        <dbReference type="ARBA" id="ARBA00022692"/>
    </source>
</evidence>
<dbReference type="SUPFAM" id="SSF56935">
    <property type="entry name" value="Porins"/>
    <property type="match status" value="1"/>
</dbReference>
<dbReference type="PANTHER" id="PTHR32552">
    <property type="entry name" value="FERRICHROME IRON RECEPTOR-RELATED"/>
    <property type="match status" value="1"/>
</dbReference>
<dbReference type="Pfam" id="PF00593">
    <property type="entry name" value="TonB_dep_Rec_b-barrel"/>
    <property type="match status" value="1"/>
</dbReference>
<dbReference type="Pfam" id="PF07715">
    <property type="entry name" value="Plug"/>
    <property type="match status" value="1"/>
</dbReference>
<gene>
    <name evidence="18" type="ORF">ACFPN2_36825</name>
</gene>
<keyword evidence="11 12" id="KW-0998">Cell outer membrane</keyword>
<dbReference type="Gene3D" id="2.40.170.20">
    <property type="entry name" value="TonB-dependent receptor, beta-barrel domain"/>
    <property type="match status" value="1"/>
</dbReference>
<evidence type="ECO:0000259" key="16">
    <source>
        <dbReference type="Pfam" id="PF00593"/>
    </source>
</evidence>
<dbReference type="PROSITE" id="PS01156">
    <property type="entry name" value="TONB_DEPENDENT_REC_2"/>
    <property type="match status" value="1"/>
</dbReference>
<dbReference type="InterPro" id="IPR036942">
    <property type="entry name" value="Beta-barrel_TonB_sf"/>
</dbReference>
<evidence type="ECO:0000256" key="8">
    <source>
        <dbReference type="ARBA" id="ARBA00023065"/>
    </source>
</evidence>
<dbReference type="InterPro" id="IPR039426">
    <property type="entry name" value="TonB-dep_rcpt-like"/>
</dbReference>
<keyword evidence="19" id="KW-1185">Reference proteome</keyword>
<evidence type="ECO:0000256" key="2">
    <source>
        <dbReference type="ARBA" id="ARBA00022448"/>
    </source>
</evidence>
<evidence type="ECO:0000256" key="9">
    <source>
        <dbReference type="ARBA" id="ARBA00023077"/>
    </source>
</evidence>
<organism evidence="18 19">
    <name type="scientific">Steroidobacter flavus</name>
    <dbReference type="NCBI Taxonomy" id="1842136"/>
    <lineage>
        <taxon>Bacteria</taxon>
        <taxon>Pseudomonadati</taxon>
        <taxon>Pseudomonadota</taxon>
        <taxon>Gammaproteobacteria</taxon>
        <taxon>Steroidobacterales</taxon>
        <taxon>Steroidobacteraceae</taxon>
        <taxon>Steroidobacter</taxon>
    </lineage>
</organism>
<evidence type="ECO:0000256" key="11">
    <source>
        <dbReference type="ARBA" id="ARBA00023237"/>
    </source>
</evidence>
<dbReference type="PANTHER" id="PTHR32552:SF81">
    <property type="entry name" value="TONB-DEPENDENT OUTER MEMBRANE RECEPTOR"/>
    <property type="match status" value="1"/>
</dbReference>
<dbReference type="Proteomes" id="UP001595904">
    <property type="component" value="Unassembled WGS sequence"/>
</dbReference>
<feature type="short sequence motif" description="TonB C-terminal box" evidence="13">
    <location>
        <begin position="781"/>
        <end position="798"/>
    </location>
</feature>
<name>A0ABV8T466_9GAMM</name>
<proteinExistence type="inferred from homology"/>
<dbReference type="PROSITE" id="PS52016">
    <property type="entry name" value="TONB_DEPENDENT_REC_3"/>
    <property type="match status" value="1"/>
</dbReference>
<keyword evidence="18" id="KW-0675">Receptor</keyword>
<comment type="subcellular location">
    <subcellularLocation>
        <location evidence="1 12">Cell outer membrane</location>
        <topology evidence="1 12">Multi-pass membrane protein</topology>
    </subcellularLocation>
</comment>
<dbReference type="CDD" id="cd01347">
    <property type="entry name" value="ligand_gated_channel"/>
    <property type="match status" value="1"/>
</dbReference>
<keyword evidence="2 12" id="KW-0813">Transport</keyword>
<keyword evidence="6" id="KW-0732">Signal</keyword>
<dbReference type="InterPro" id="IPR012910">
    <property type="entry name" value="Plug_dom"/>
</dbReference>
<evidence type="ECO:0000256" key="15">
    <source>
        <dbReference type="SAM" id="MobiDB-lite"/>
    </source>
</evidence>
<dbReference type="EMBL" id="JBHSDU010000015">
    <property type="protein sequence ID" value="MFC4314689.1"/>
    <property type="molecule type" value="Genomic_DNA"/>
</dbReference>
<comment type="similarity">
    <text evidence="12 14">Belongs to the TonB-dependent receptor family.</text>
</comment>